<dbReference type="Pfam" id="PF02361">
    <property type="entry name" value="CbiQ"/>
    <property type="match status" value="1"/>
</dbReference>
<evidence type="ECO:0000256" key="2">
    <source>
        <dbReference type="ARBA" id="ARBA00022692"/>
    </source>
</evidence>
<dbReference type="GO" id="GO:0005886">
    <property type="term" value="C:plasma membrane"/>
    <property type="evidence" value="ECO:0007669"/>
    <property type="project" value="TreeGrafter"/>
</dbReference>
<protein>
    <recommendedName>
        <fullName evidence="8">Cobalt transport protein</fullName>
    </recommendedName>
</protein>
<keyword evidence="7" id="KW-1185">Reference proteome</keyword>
<dbReference type="EMBL" id="JXKH01000004">
    <property type="protein sequence ID" value="OJG18341.1"/>
    <property type="molecule type" value="Genomic_DNA"/>
</dbReference>
<keyword evidence="3 5" id="KW-1133">Transmembrane helix</keyword>
<feature type="transmembrane region" description="Helical" evidence="5">
    <location>
        <begin position="59"/>
        <end position="81"/>
    </location>
</feature>
<comment type="subcellular location">
    <subcellularLocation>
        <location evidence="1">Membrane</location>
        <topology evidence="1">Multi-pass membrane protein</topology>
    </subcellularLocation>
</comment>
<dbReference type="PROSITE" id="PS51257">
    <property type="entry name" value="PROKAR_LIPOPROTEIN"/>
    <property type="match status" value="1"/>
</dbReference>
<dbReference type="AlphaFoldDB" id="A0A1L8REY1"/>
<dbReference type="PANTHER" id="PTHR33514:SF13">
    <property type="entry name" value="PROTEIN ABCI12, CHLOROPLASTIC"/>
    <property type="match status" value="1"/>
</dbReference>
<evidence type="ECO:0000313" key="6">
    <source>
        <dbReference type="EMBL" id="OJG18341.1"/>
    </source>
</evidence>
<accession>A0A1L8REY1</accession>
<gene>
    <name evidence="6" type="ORF">RU97_GL001738</name>
</gene>
<dbReference type="CDD" id="cd16914">
    <property type="entry name" value="EcfT"/>
    <property type="match status" value="1"/>
</dbReference>
<dbReference type="InterPro" id="IPR003339">
    <property type="entry name" value="ABC/ECF_trnsptr_transmembrane"/>
</dbReference>
<evidence type="ECO:0000256" key="1">
    <source>
        <dbReference type="ARBA" id="ARBA00004141"/>
    </source>
</evidence>
<feature type="transmembrane region" description="Helical" evidence="5">
    <location>
        <begin position="102"/>
        <end position="122"/>
    </location>
</feature>
<evidence type="ECO:0000256" key="5">
    <source>
        <dbReference type="SAM" id="Phobius"/>
    </source>
</evidence>
<keyword evidence="4 5" id="KW-0472">Membrane</keyword>
<dbReference type="RefSeq" id="WP_067395949.1">
    <property type="nucleotide sequence ID" value="NZ_JXKH01000004.1"/>
</dbReference>
<keyword evidence="2 5" id="KW-0812">Transmembrane</keyword>
<feature type="transmembrane region" description="Helical" evidence="5">
    <location>
        <begin position="134"/>
        <end position="155"/>
    </location>
</feature>
<dbReference type="STRING" id="214095.RU97_GL001738"/>
<organism evidence="6 7">
    <name type="scientific">Enterococcus canis</name>
    <dbReference type="NCBI Taxonomy" id="214095"/>
    <lineage>
        <taxon>Bacteria</taxon>
        <taxon>Bacillati</taxon>
        <taxon>Bacillota</taxon>
        <taxon>Bacilli</taxon>
        <taxon>Lactobacillales</taxon>
        <taxon>Enterococcaceae</taxon>
        <taxon>Enterococcus</taxon>
    </lineage>
</organism>
<reference evidence="6 7" key="1">
    <citation type="submission" date="2014-12" db="EMBL/GenBank/DDBJ databases">
        <title>Draft genome sequences of 29 type strains of Enterococci.</title>
        <authorList>
            <person name="Zhong Z."/>
            <person name="Sun Z."/>
            <person name="Liu W."/>
            <person name="Zhang W."/>
            <person name="Zhang H."/>
        </authorList>
    </citation>
    <scope>NUCLEOTIDE SEQUENCE [LARGE SCALE GENOMIC DNA]</scope>
    <source>
        <strain evidence="6 7">DSM 17029</strain>
    </source>
</reference>
<dbReference type="Proteomes" id="UP000181884">
    <property type="component" value="Unassembled WGS sequence"/>
</dbReference>
<comment type="caution">
    <text evidence="6">The sequence shown here is derived from an EMBL/GenBank/DDBJ whole genome shotgun (WGS) entry which is preliminary data.</text>
</comment>
<proteinExistence type="predicted"/>
<evidence type="ECO:0000313" key="7">
    <source>
        <dbReference type="Proteomes" id="UP000181884"/>
    </source>
</evidence>
<evidence type="ECO:0000256" key="4">
    <source>
        <dbReference type="ARBA" id="ARBA00023136"/>
    </source>
</evidence>
<feature type="transmembrane region" description="Helical" evidence="5">
    <location>
        <begin position="231"/>
        <end position="253"/>
    </location>
</feature>
<dbReference type="PANTHER" id="PTHR33514">
    <property type="entry name" value="PROTEIN ABCI12, CHLOROPLASTIC"/>
    <property type="match status" value="1"/>
</dbReference>
<name>A0A1L8REY1_9ENTE</name>
<feature type="transmembrane region" description="Helical" evidence="5">
    <location>
        <begin position="20"/>
        <end position="53"/>
    </location>
</feature>
<evidence type="ECO:0000256" key="3">
    <source>
        <dbReference type="ARBA" id="ARBA00022989"/>
    </source>
</evidence>
<evidence type="ECO:0008006" key="8">
    <source>
        <dbReference type="Google" id="ProtNLM"/>
    </source>
</evidence>
<sequence>MATSSKMKRFVRKLNPLTKLLIVLSLVASCVLYPSVLICYALLFVLVVLSLLLTLFQPVMKLVVGFGVPATLMLLFIQGLYSPKNKTFIADLGFAQLGLEGTLYALKVSGTVLVCLVSFYLFLQMTKNSETVAALILIGVSPKIGYLVLASLNVVPQMQQKIKTIREAQESRGVETTGSILTRMKAFLPLLGPIVLSSLTDAQERGMTLETRGFGINNSKPTSYLSIQTTFYDYCLISISFIFLFIGCIIRILN</sequence>